<sequence length="203" mass="22923">YKLLAKSCFLLQFIDKRFKMTHDLTIGVEFGVKVVPIKDAKIKLQIWDTAGTESFKSITKGYYKGSIGAFLVYDITSKESFEHVKSWYEELTEVTSSSMMICLVGNKADLDQEQAIPLTSLSRKVTKEEGEKLANEYGMLFFEVSAKTGQDVDNAFISMTQEIYRKIEAAEYDLTNESLGITPLNAMHLKDSLGHSRRKGCQC</sequence>
<reference evidence="2" key="1">
    <citation type="submission" date="2004-12" db="EMBL/GenBank/DDBJ databases">
        <authorList>
            <person name="van Hoek A.H."/>
        </authorList>
    </citation>
    <scope>NUCLEOTIDE SEQUENCE</scope>
</reference>
<protein>
    <submittedName>
        <fullName evidence="2">Ras-related protein SEC4</fullName>
    </submittedName>
</protein>
<dbReference type="PRINTS" id="PR00449">
    <property type="entry name" value="RASTRNSFRMNG"/>
</dbReference>
<dbReference type="PROSITE" id="PS51419">
    <property type="entry name" value="RAB"/>
    <property type="match status" value="1"/>
</dbReference>
<dbReference type="InterPro" id="IPR005225">
    <property type="entry name" value="Small_GTP-bd"/>
</dbReference>
<evidence type="ECO:0000313" key="2">
    <source>
        <dbReference type="EMBL" id="CAI62559.2"/>
    </source>
</evidence>
<accession>Q3LDS1</accession>
<reference evidence="2" key="2">
    <citation type="journal article" date="2005" name="Nature">
        <title>An anaerobic mitochondrion that produces hydrogen.</title>
        <authorList>
            <person name="Boxma B."/>
            <person name="de Graaf R.M."/>
            <person name="van der Staay G.W.M."/>
            <person name="van Alen T.A."/>
            <person name="Ricard G."/>
            <person name="Gabaldon T."/>
            <person name="van Hoek A.H.A.M."/>
            <person name="Moon-van der Staay S.Y."/>
            <person name="Koopman W.J.H."/>
            <person name="van Hellemond J.J."/>
            <person name="Tielens A.G.M."/>
            <person name="Friedrich T."/>
            <person name="Veenhuis M."/>
            <person name="Huynen M.A."/>
            <person name="Hackstein J.H.P."/>
        </authorList>
    </citation>
    <scope>NUCLEOTIDE SEQUENCE</scope>
</reference>
<dbReference type="InterPro" id="IPR050209">
    <property type="entry name" value="Rab_GTPases_membrane_traffic"/>
</dbReference>
<dbReference type="GO" id="GO:0003924">
    <property type="term" value="F:GTPase activity"/>
    <property type="evidence" value="ECO:0007669"/>
    <property type="project" value="InterPro"/>
</dbReference>
<dbReference type="PROSITE" id="PS51421">
    <property type="entry name" value="RAS"/>
    <property type="match status" value="1"/>
</dbReference>
<dbReference type="CDD" id="cd00154">
    <property type="entry name" value="Rab"/>
    <property type="match status" value="1"/>
</dbReference>
<dbReference type="InterPro" id="IPR001806">
    <property type="entry name" value="Small_GTPase"/>
</dbReference>
<dbReference type="PANTHER" id="PTHR47979">
    <property type="entry name" value="DRAB11-RELATED"/>
    <property type="match status" value="1"/>
</dbReference>
<dbReference type="GO" id="GO:0005525">
    <property type="term" value="F:GTP binding"/>
    <property type="evidence" value="ECO:0007669"/>
    <property type="project" value="InterPro"/>
</dbReference>
<dbReference type="FunFam" id="3.40.50.300:FF:001447">
    <property type="entry name" value="Ras-related protein Rab-1B"/>
    <property type="match status" value="1"/>
</dbReference>
<feature type="non-terminal residue" evidence="2">
    <location>
        <position position="1"/>
    </location>
</feature>
<name>Q3LDS1_NYCOV</name>
<dbReference type="InterPro" id="IPR027417">
    <property type="entry name" value="P-loop_NTPase"/>
</dbReference>
<organism evidence="2">
    <name type="scientific">Nyctotherus ovalis</name>
    <name type="common">Ciliate protozoan</name>
    <dbReference type="NCBI Taxonomy" id="70075"/>
    <lineage>
        <taxon>Eukaryota</taxon>
        <taxon>Sar</taxon>
        <taxon>Alveolata</taxon>
        <taxon>Ciliophora</taxon>
        <taxon>Intramacronucleata</taxon>
        <taxon>Armophorea</taxon>
        <taxon>Clevelandellida</taxon>
        <taxon>Nyctotheridae</taxon>
        <taxon>Nyctotherus</taxon>
    </lineage>
</organism>
<proteinExistence type="inferred from homology"/>
<dbReference type="SMART" id="SM00175">
    <property type="entry name" value="RAB"/>
    <property type="match status" value="1"/>
</dbReference>
<dbReference type="SMART" id="SM00173">
    <property type="entry name" value="RAS"/>
    <property type="match status" value="1"/>
</dbReference>
<dbReference type="Gene3D" id="3.40.50.300">
    <property type="entry name" value="P-loop containing nucleotide triphosphate hydrolases"/>
    <property type="match status" value="1"/>
</dbReference>
<dbReference type="SUPFAM" id="SSF52540">
    <property type="entry name" value="P-loop containing nucleoside triphosphate hydrolases"/>
    <property type="match status" value="1"/>
</dbReference>
<dbReference type="EMBL" id="AJ871352">
    <property type="protein sequence ID" value="CAI62559.2"/>
    <property type="molecule type" value="Genomic_DNA"/>
</dbReference>
<dbReference type="SMART" id="SM00176">
    <property type="entry name" value="RAN"/>
    <property type="match status" value="1"/>
</dbReference>
<dbReference type="NCBIfam" id="TIGR00231">
    <property type="entry name" value="small_GTP"/>
    <property type="match status" value="1"/>
</dbReference>
<dbReference type="Pfam" id="PF00071">
    <property type="entry name" value="Ras"/>
    <property type="match status" value="1"/>
</dbReference>
<comment type="similarity">
    <text evidence="1">Belongs to the small GTPase superfamily. Rab family.</text>
</comment>
<evidence type="ECO:0000256" key="1">
    <source>
        <dbReference type="ARBA" id="ARBA00006270"/>
    </source>
</evidence>
<dbReference type="AlphaFoldDB" id="Q3LDS1"/>
<dbReference type="SMART" id="SM00174">
    <property type="entry name" value="RHO"/>
    <property type="match status" value="1"/>
</dbReference>
<feature type="non-terminal residue" evidence="2">
    <location>
        <position position="203"/>
    </location>
</feature>